<dbReference type="STRING" id="35743.SAMN04487937_1886"/>
<accession>A0A1I6GCY9</accession>
<keyword evidence="2" id="KW-1185">Reference proteome</keyword>
<evidence type="ECO:0000313" key="1">
    <source>
        <dbReference type="EMBL" id="SFR40062.1"/>
    </source>
</evidence>
<dbReference type="EMBL" id="FOYN01000002">
    <property type="protein sequence ID" value="SFR40062.1"/>
    <property type="molecule type" value="Genomic_DNA"/>
</dbReference>
<dbReference type="AlphaFoldDB" id="A0A1I6GCY9"/>
<reference evidence="2" key="1">
    <citation type="submission" date="2016-10" db="EMBL/GenBank/DDBJ databases">
        <authorList>
            <person name="Varghese N."/>
            <person name="Submissions S."/>
        </authorList>
    </citation>
    <scope>NUCLEOTIDE SEQUENCE [LARGE SCALE GENOMIC DNA]</scope>
    <source>
        <strain evidence="2">RD 26</strain>
    </source>
</reference>
<evidence type="ECO:0000313" key="2">
    <source>
        <dbReference type="Proteomes" id="UP000198932"/>
    </source>
</evidence>
<dbReference type="Proteomes" id="UP000198932">
    <property type="component" value="Unassembled WGS sequence"/>
</dbReference>
<dbReference type="OrthoDB" id="11564at2157"/>
<dbReference type="RefSeq" id="WP_092921252.1">
    <property type="nucleotide sequence ID" value="NZ_FOYN01000002.1"/>
</dbReference>
<proteinExistence type="predicted"/>
<evidence type="ECO:0008006" key="3">
    <source>
        <dbReference type="Google" id="ProtNLM"/>
    </source>
</evidence>
<protein>
    <recommendedName>
        <fullName evidence="3">Halobacterial output domain-containing protein</fullName>
    </recommendedName>
</protein>
<name>A0A1I6GCY9_HALSD</name>
<organism evidence="1 2">
    <name type="scientific">Halorubrum sodomense</name>
    <dbReference type="NCBI Taxonomy" id="35743"/>
    <lineage>
        <taxon>Archaea</taxon>
        <taxon>Methanobacteriati</taxon>
        <taxon>Methanobacteriota</taxon>
        <taxon>Stenosarchaea group</taxon>
        <taxon>Halobacteria</taxon>
        <taxon>Halobacteriales</taxon>
        <taxon>Haloferacaceae</taxon>
        <taxon>Halorubrum</taxon>
    </lineage>
</organism>
<gene>
    <name evidence="1" type="ORF">SAMN04487937_1886</name>
</gene>
<sequence>MSDAADPEERIDETTTWPELAIGLYDRLTGRDAEIHYQFEDMTVEVPSGTGDDAEHAEWRIDGGVRVTTSERE</sequence>